<evidence type="ECO:0000313" key="2">
    <source>
        <dbReference type="RefSeq" id="XP_075075585.1"/>
    </source>
</evidence>
<organism evidence="1 2">
    <name type="scientific">Nicotiana tabacum</name>
    <name type="common">Common tobacco</name>
    <dbReference type="NCBI Taxonomy" id="4097"/>
    <lineage>
        <taxon>Eukaryota</taxon>
        <taxon>Viridiplantae</taxon>
        <taxon>Streptophyta</taxon>
        <taxon>Embryophyta</taxon>
        <taxon>Tracheophyta</taxon>
        <taxon>Spermatophyta</taxon>
        <taxon>Magnoliopsida</taxon>
        <taxon>eudicotyledons</taxon>
        <taxon>Gunneridae</taxon>
        <taxon>Pentapetalae</taxon>
        <taxon>asterids</taxon>
        <taxon>lamiids</taxon>
        <taxon>Solanales</taxon>
        <taxon>Solanaceae</taxon>
        <taxon>Nicotianoideae</taxon>
        <taxon>Nicotianeae</taxon>
        <taxon>Nicotiana</taxon>
    </lineage>
</organism>
<dbReference type="RefSeq" id="XP_075075585.1">
    <property type="nucleotide sequence ID" value="XM_075219484.1"/>
</dbReference>
<keyword evidence="1" id="KW-1185">Reference proteome</keyword>
<gene>
    <name evidence="2" type="primary">LOC107807119</name>
</gene>
<accession>A0AC58RS85</accession>
<dbReference type="Proteomes" id="UP000790787">
    <property type="component" value="Chromosome 8"/>
</dbReference>
<protein>
    <submittedName>
        <fullName evidence="2">Nudix hydrolase 9-like isoform X1</fullName>
    </submittedName>
</protein>
<sequence length="158" mass="17833">MENEIRSDDGHAFKLLLSCPSGLSPSQVSVEFDQLDMIPYQASDLRNSISEIWDRRVQQSSSFYNGLKFRYGGCNFSMGNDSKQEPHVCLHLSLTDYRTFVGTNLGPIWERFVVPSEDDCEQCQHISSPLGYGAVVETSDIRILVLQRSNKVGEFPGY</sequence>
<evidence type="ECO:0000313" key="1">
    <source>
        <dbReference type="Proteomes" id="UP000790787"/>
    </source>
</evidence>
<reference evidence="2" key="2">
    <citation type="submission" date="2025-08" db="UniProtKB">
        <authorList>
            <consortium name="RefSeq"/>
        </authorList>
    </citation>
    <scope>IDENTIFICATION</scope>
    <source>
        <tissue evidence="2">Leaf</tissue>
    </source>
</reference>
<name>A0AC58RS85_TOBAC</name>
<reference evidence="1" key="1">
    <citation type="journal article" date="2014" name="Nat. Commun.">
        <title>The tobacco genome sequence and its comparison with those of tomato and potato.</title>
        <authorList>
            <person name="Sierro N."/>
            <person name="Battey J.N."/>
            <person name="Ouadi S."/>
            <person name="Bakaher N."/>
            <person name="Bovet L."/>
            <person name="Willig A."/>
            <person name="Goepfert S."/>
            <person name="Peitsch M.C."/>
            <person name="Ivanov N.V."/>
        </authorList>
    </citation>
    <scope>NUCLEOTIDE SEQUENCE [LARGE SCALE GENOMIC DNA]</scope>
</reference>
<proteinExistence type="predicted"/>